<gene>
    <name evidence="2" type="ORF">P255_01636</name>
</gene>
<keyword evidence="1" id="KW-0732">Signal</keyword>
<evidence type="ECO:0000313" key="2">
    <source>
        <dbReference type="EMBL" id="ESK51130.1"/>
    </source>
</evidence>
<comment type="caution">
    <text evidence="2">The sequence shown here is derived from an EMBL/GenBank/DDBJ whole genome shotgun (WGS) entry which is preliminary data.</text>
</comment>
<sequence>MKPYLRVATYIGLSIVFTACSSNPPATLALQKENHEFEVTGLGKTAVIAKNNAIIAANKTCARQSAIIRSENTSYHGLFKNVTDEQTGQSMTAAAEILGGILGRSSNLQRDDDYQTTLTFYCQAK</sequence>
<organism evidence="2 3">
    <name type="scientific">Acinetobacter brisouii CIP 110357</name>
    <dbReference type="NCBI Taxonomy" id="1341683"/>
    <lineage>
        <taxon>Bacteria</taxon>
        <taxon>Pseudomonadati</taxon>
        <taxon>Pseudomonadota</taxon>
        <taxon>Gammaproteobacteria</taxon>
        <taxon>Moraxellales</taxon>
        <taxon>Moraxellaceae</taxon>
        <taxon>Acinetobacter</taxon>
    </lineage>
</organism>
<dbReference type="STRING" id="396323.VH98_02775"/>
<evidence type="ECO:0000256" key="1">
    <source>
        <dbReference type="SAM" id="SignalP"/>
    </source>
</evidence>
<proteinExistence type="predicted"/>
<dbReference type="RefSeq" id="WP_004900549.1">
    <property type="nucleotide sequence ID" value="NZ_BBTI01000002.1"/>
</dbReference>
<evidence type="ECO:0000313" key="3">
    <source>
        <dbReference type="Proteomes" id="UP000018418"/>
    </source>
</evidence>
<dbReference type="HOGENOM" id="CLU_161140_0_0_6"/>
<dbReference type="EMBL" id="AYEU01000006">
    <property type="protein sequence ID" value="ESK51130.1"/>
    <property type="molecule type" value="Genomic_DNA"/>
</dbReference>
<dbReference type="AlphaFoldDB" id="V2UR37"/>
<reference evidence="2 3" key="1">
    <citation type="submission" date="2013-10" db="EMBL/GenBank/DDBJ databases">
        <title>The Genome Sequence of Acinetobacter brisouii CIP 110357.</title>
        <authorList>
            <consortium name="The Broad Institute Genomics Platform"/>
            <consortium name="The Broad Institute Genome Sequencing Center for Infectious Disease"/>
            <person name="Cerqueira G."/>
            <person name="Feldgarden M."/>
            <person name="Courvalin P."/>
            <person name="Grillot-Courvalin C."/>
            <person name="Clermont D."/>
            <person name="Rocha E."/>
            <person name="Yoon E.-J."/>
            <person name="Nemec A."/>
            <person name="Young S.K."/>
            <person name="Zeng Q."/>
            <person name="Gargeya S."/>
            <person name="Fitzgerald M."/>
            <person name="Abouelleil A."/>
            <person name="Alvarado L."/>
            <person name="Berlin A.M."/>
            <person name="Chapman S.B."/>
            <person name="Gainer-Dewar J."/>
            <person name="Goldberg J."/>
            <person name="Gnerre S."/>
            <person name="Griggs A."/>
            <person name="Gujja S."/>
            <person name="Hansen M."/>
            <person name="Howarth C."/>
            <person name="Imamovic A."/>
            <person name="Ireland A."/>
            <person name="Larimer J."/>
            <person name="McCowan C."/>
            <person name="Murphy C."/>
            <person name="Pearson M."/>
            <person name="Poon T.W."/>
            <person name="Priest M."/>
            <person name="Roberts A."/>
            <person name="Saif S."/>
            <person name="Shea T."/>
            <person name="Sykes S."/>
            <person name="Wortman J."/>
            <person name="Nusbaum C."/>
            <person name="Birren B."/>
        </authorList>
    </citation>
    <scope>NUCLEOTIDE SEQUENCE [LARGE SCALE GENOMIC DNA]</scope>
    <source>
        <strain evidence="2 3">CIP 110357</strain>
    </source>
</reference>
<dbReference type="Proteomes" id="UP000018418">
    <property type="component" value="Unassembled WGS sequence"/>
</dbReference>
<protein>
    <submittedName>
        <fullName evidence="2">Uncharacterized protein</fullName>
    </submittedName>
</protein>
<keyword evidence="3" id="KW-1185">Reference proteome</keyword>
<feature type="chain" id="PRO_5004710313" evidence="1">
    <location>
        <begin position="20"/>
        <end position="125"/>
    </location>
</feature>
<dbReference type="PATRIC" id="fig|1341683.3.peg.1622"/>
<dbReference type="PROSITE" id="PS51257">
    <property type="entry name" value="PROKAR_LIPOPROTEIN"/>
    <property type="match status" value="1"/>
</dbReference>
<name>V2UR37_9GAMM</name>
<accession>V2UR37</accession>
<feature type="signal peptide" evidence="1">
    <location>
        <begin position="1"/>
        <end position="19"/>
    </location>
</feature>
<dbReference type="OrthoDB" id="6705556at2"/>